<gene>
    <name evidence="1" type="ORF">SPELUC_LOCUS17669</name>
</gene>
<evidence type="ECO:0000313" key="2">
    <source>
        <dbReference type="Proteomes" id="UP000789366"/>
    </source>
</evidence>
<feature type="non-terminal residue" evidence="1">
    <location>
        <position position="1"/>
    </location>
</feature>
<sequence>LRGGEHQDLKIDNFVKRVDGGIDVKLFRSKTNQRGLNDRDGQAEMISLPNNKQIIDDYEFYFTKRPATAVNNFYLKPCTSNDIDFSKQWFYTRALPERTLKGYFRLICETTNIKI</sequence>
<dbReference type="Proteomes" id="UP000789366">
    <property type="component" value="Unassembled WGS sequence"/>
</dbReference>
<name>A0ACA9RK08_9GLOM</name>
<accession>A0ACA9RK08</accession>
<feature type="non-terminal residue" evidence="1">
    <location>
        <position position="115"/>
    </location>
</feature>
<proteinExistence type="predicted"/>
<comment type="caution">
    <text evidence="1">The sequence shown here is derived from an EMBL/GenBank/DDBJ whole genome shotgun (WGS) entry which is preliminary data.</text>
</comment>
<evidence type="ECO:0000313" key="1">
    <source>
        <dbReference type="EMBL" id="CAG8796428.1"/>
    </source>
</evidence>
<reference evidence="1" key="1">
    <citation type="submission" date="2021-06" db="EMBL/GenBank/DDBJ databases">
        <authorList>
            <person name="Kallberg Y."/>
            <person name="Tangrot J."/>
            <person name="Rosling A."/>
        </authorList>
    </citation>
    <scope>NUCLEOTIDE SEQUENCE</scope>
    <source>
        <strain evidence="1">28 12/20/2015</strain>
    </source>
</reference>
<dbReference type="EMBL" id="CAJVPW010074708">
    <property type="protein sequence ID" value="CAG8796428.1"/>
    <property type="molecule type" value="Genomic_DNA"/>
</dbReference>
<protein>
    <submittedName>
        <fullName evidence="1">12628_t:CDS:1</fullName>
    </submittedName>
</protein>
<organism evidence="1 2">
    <name type="scientific">Cetraspora pellucida</name>
    <dbReference type="NCBI Taxonomy" id="1433469"/>
    <lineage>
        <taxon>Eukaryota</taxon>
        <taxon>Fungi</taxon>
        <taxon>Fungi incertae sedis</taxon>
        <taxon>Mucoromycota</taxon>
        <taxon>Glomeromycotina</taxon>
        <taxon>Glomeromycetes</taxon>
        <taxon>Diversisporales</taxon>
        <taxon>Gigasporaceae</taxon>
        <taxon>Cetraspora</taxon>
    </lineage>
</organism>
<keyword evidence="2" id="KW-1185">Reference proteome</keyword>